<name>A0ABW5R9L2_9BACL</name>
<keyword evidence="6" id="KW-1185">Reference proteome</keyword>
<evidence type="ECO:0000313" key="5">
    <source>
        <dbReference type="EMBL" id="MFD2671325.1"/>
    </source>
</evidence>
<dbReference type="PANTHER" id="PTHR30061:SF50">
    <property type="entry name" value="MALTOSE_MALTODEXTRIN-BINDING PERIPLASMIC PROTEIN"/>
    <property type="match status" value="1"/>
</dbReference>
<evidence type="ECO:0000256" key="2">
    <source>
        <dbReference type="ARBA" id="ARBA00022448"/>
    </source>
</evidence>
<feature type="chain" id="PRO_5045576630" evidence="4">
    <location>
        <begin position="25"/>
        <end position="438"/>
    </location>
</feature>
<dbReference type="SUPFAM" id="SSF53850">
    <property type="entry name" value="Periplasmic binding protein-like II"/>
    <property type="match status" value="1"/>
</dbReference>
<organism evidence="5 6">
    <name type="scientific">Marinicrinis sediminis</name>
    <dbReference type="NCBI Taxonomy" id="1652465"/>
    <lineage>
        <taxon>Bacteria</taxon>
        <taxon>Bacillati</taxon>
        <taxon>Bacillota</taxon>
        <taxon>Bacilli</taxon>
        <taxon>Bacillales</taxon>
        <taxon>Paenibacillaceae</taxon>
    </lineage>
</organism>
<feature type="signal peptide" evidence="4">
    <location>
        <begin position="1"/>
        <end position="24"/>
    </location>
</feature>
<dbReference type="Gene3D" id="3.40.190.10">
    <property type="entry name" value="Periplasmic binding protein-like II"/>
    <property type="match status" value="2"/>
</dbReference>
<protein>
    <submittedName>
        <fullName evidence="5">Extracellular solute-binding protein</fullName>
    </submittedName>
</protein>
<dbReference type="EMBL" id="JBHUMM010000010">
    <property type="protein sequence ID" value="MFD2671325.1"/>
    <property type="molecule type" value="Genomic_DNA"/>
</dbReference>
<evidence type="ECO:0000256" key="1">
    <source>
        <dbReference type="ARBA" id="ARBA00008520"/>
    </source>
</evidence>
<accession>A0ABW5R9L2</accession>
<evidence type="ECO:0000313" key="6">
    <source>
        <dbReference type="Proteomes" id="UP001597497"/>
    </source>
</evidence>
<dbReference type="PANTHER" id="PTHR30061">
    <property type="entry name" value="MALTOSE-BINDING PERIPLASMIC PROTEIN"/>
    <property type="match status" value="1"/>
</dbReference>
<gene>
    <name evidence="5" type="ORF">ACFSUC_06865</name>
</gene>
<evidence type="ECO:0000256" key="3">
    <source>
        <dbReference type="ARBA" id="ARBA00022729"/>
    </source>
</evidence>
<sequence>MKAIKKCTMGILAFVLMFSLAACGGNNNAGNAGGNGGSNSGGNDSGSSKDRVVIEYWHTYSDAEEKVLNDEIKPLFEEQNPGIELKLTRMPYEGLEQQVIAGVAGDAAPDLMRMDIVWVPKFADMGALTDVSKLDGFEEIKNNVFEGPMQTNFYNGGYYGVPVNTNTKVGIYSKALLEKAGLSEPPATMEELAAASGKLVEQGHLGGIGIGGAYSWGYLPYFWSLGGTMTNEDYSQVDGYLNSPESIKALEQIVEWNKQGLVSPTILGGEPGGWDGMKSDEYLMIDDGPWFYSILMNEEGDFKPLEDTVRGLIPAGDGGSRSVIGGEDLVIFANSKHPEEAWTFMKWMLSEEPQKIMSKTGLIPANKTAANDPAFLEIPFVAEYVEQLKTALPRTPIAKWGDMEGIVNLAFEKALRGEASAEDALQEATELVQSVLEN</sequence>
<evidence type="ECO:0000256" key="4">
    <source>
        <dbReference type="SAM" id="SignalP"/>
    </source>
</evidence>
<dbReference type="Proteomes" id="UP001597497">
    <property type="component" value="Unassembled WGS sequence"/>
</dbReference>
<keyword evidence="3 4" id="KW-0732">Signal</keyword>
<comment type="caution">
    <text evidence="5">The sequence shown here is derived from an EMBL/GenBank/DDBJ whole genome shotgun (WGS) entry which is preliminary data.</text>
</comment>
<comment type="similarity">
    <text evidence="1">Belongs to the bacterial solute-binding protein 1 family.</text>
</comment>
<proteinExistence type="inferred from homology"/>
<dbReference type="RefSeq" id="WP_379928778.1">
    <property type="nucleotide sequence ID" value="NZ_JBHUMM010000010.1"/>
</dbReference>
<reference evidence="6" key="1">
    <citation type="journal article" date="2019" name="Int. J. Syst. Evol. Microbiol.">
        <title>The Global Catalogue of Microorganisms (GCM) 10K type strain sequencing project: providing services to taxonomists for standard genome sequencing and annotation.</title>
        <authorList>
            <consortium name="The Broad Institute Genomics Platform"/>
            <consortium name="The Broad Institute Genome Sequencing Center for Infectious Disease"/>
            <person name="Wu L."/>
            <person name="Ma J."/>
        </authorList>
    </citation>
    <scope>NUCLEOTIDE SEQUENCE [LARGE SCALE GENOMIC DNA]</scope>
    <source>
        <strain evidence="6">KCTC 33676</strain>
    </source>
</reference>
<dbReference type="PROSITE" id="PS51257">
    <property type="entry name" value="PROKAR_LIPOPROTEIN"/>
    <property type="match status" value="1"/>
</dbReference>
<keyword evidence="2" id="KW-0813">Transport</keyword>
<dbReference type="Pfam" id="PF13416">
    <property type="entry name" value="SBP_bac_8"/>
    <property type="match status" value="1"/>
</dbReference>
<dbReference type="InterPro" id="IPR006059">
    <property type="entry name" value="SBP"/>
</dbReference>